<dbReference type="PANTHER" id="PTHR30461">
    <property type="entry name" value="DNA-INVERTASE FROM LAMBDOID PROPHAGE"/>
    <property type="match status" value="1"/>
</dbReference>
<proteinExistence type="predicted"/>
<feature type="coiled-coil region" evidence="1">
    <location>
        <begin position="424"/>
        <end position="451"/>
    </location>
</feature>
<dbReference type="Gene3D" id="3.90.1750.20">
    <property type="entry name" value="Putative Large Serine Recombinase, Chain B, Domain 2"/>
    <property type="match status" value="1"/>
</dbReference>
<evidence type="ECO:0000313" key="4">
    <source>
        <dbReference type="Proteomes" id="UP000253094"/>
    </source>
</evidence>
<dbReference type="Gene3D" id="3.40.50.1390">
    <property type="entry name" value="Resolvase, N-terminal catalytic domain"/>
    <property type="match status" value="1"/>
</dbReference>
<keyword evidence="1" id="KW-0175">Coiled coil</keyword>
<sequence length="514" mass="57698">MTKLKALTSDVVPVVSYARISADTKKDEHGVRDQHKVNRETAARHGWTVVHEFTDNDKSAAKADVVRDDFETMVKALRVGKLDDGTQVRGVVVVADDRLTRRPGDFERFVEAFTYNDGFVYADAKQTKNLYSEDVESMGLFGAVISKMEVRKMQRRARRAHRRRAEEGIPVGGHRPFGWQADRVSLDPKEAPLLRQAARDFIGGSSLRSIVNAWNRDGVRTPRGGDWRVHVLKGTLSNPRLCGWRRLGDELVRDDDGNPVVGQWEAILTPDEWVTVQAIFTTRNGRSVGQDGVPGELLPSDYREHRYLLTGILRCGRPKADGGICNTKLRVAQRPELGHHVYHCPARSAGGCGALSRRGDLVDMYVSEAVLAKLEEAEIRRIPVSTEWPRLAELNEAEAALNEHISAFMGKPRKVTAELFYRLLPDLERDVAELRAEKNKFEGAVRAAQARTDINVADIRKRWYLPEEDGGLPLSRKRMYVREALVAVIVHPSGRTGRAPFNPDLLEPIGREDV</sequence>
<protein>
    <submittedName>
        <fullName evidence="3">Recombinase family protein</fullName>
    </submittedName>
</protein>
<accession>A0A367ESG8</accession>
<organism evidence="3 4">
    <name type="scientific">Sphaerisporangium album</name>
    <dbReference type="NCBI Taxonomy" id="509200"/>
    <lineage>
        <taxon>Bacteria</taxon>
        <taxon>Bacillati</taxon>
        <taxon>Actinomycetota</taxon>
        <taxon>Actinomycetes</taxon>
        <taxon>Streptosporangiales</taxon>
        <taxon>Streptosporangiaceae</taxon>
        <taxon>Sphaerisporangium</taxon>
    </lineage>
</organism>
<dbReference type="InterPro" id="IPR050639">
    <property type="entry name" value="SSR_resolvase"/>
</dbReference>
<dbReference type="GO" id="GO:0003677">
    <property type="term" value="F:DNA binding"/>
    <property type="evidence" value="ECO:0007669"/>
    <property type="project" value="InterPro"/>
</dbReference>
<dbReference type="InterPro" id="IPR006119">
    <property type="entry name" value="Resolv_N"/>
</dbReference>
<feature type="domain" description="Recombinase" evidence="2">
    <location>
        <begin position="176"/>
        <end position="286"/>
    </location>
</feature>
<name>A0A367ESG8_9ACTN</name>
<evidence type="ECO:0000313" key="3">
    <source>
        <dbReference type="EMBL" id="RCG20991.1"/>
    </source>
</evidence>
<dbReference type="GO" id="GO:0000150">
    <property type="term" value="F:DNA strand exchange activity"/>
    <property type="evidence" value="ECO:0007669"/>
    <property type="project" value="InterPro"/>
</dbReference>
<dbReference type="Pfam" id="PF00239">
    <property type="entry name" value="Resolvase"/>
    <property type="match status" value="1"/>
</dbReference>
<dbReference type="RefSeq" id="WP_114033539.1">
    <property type="nucleotide sequence ID" value="NZ_QOIL01000031.1"/>
</dbReference>
<evidence type="ECO:0000256" key="1">
    <source>
        <dbReference type="SAM" id="Coils"/>
    </source>
</evidence>
<dbReference type="AlphaFoldDB" id="A0A367ESG8"/>
<dbReference type="InterPro" id="IPR036162">
    <property type="entry name" value="Resolvase-like_N_sf"/>
</dbReference>
<dbReference type="PROSITE" id="PS51737">
    <property type="entry name" value="RECOMBINASE_DNA_BIND"/>
    <property type="match status" value="1"/>
</dbReference>
<dbReference type="PANTHER" id="PTHR30461:SF23">
    <property type="entry name" value="DNA RECOMBINASE-RELATED"/>
    <property type="match status" value="1"/>
</dbReference>
<dbReference type="Pfam" id="PF07508">
    <property type="entry name" value="Recombinase"/>
    <property type="match status" value="1"/>
</dbReference>
<dbReference type="CDD" id="cd00338">
    <property type="entry name" value="Ser_Recombinase"/>
    <property type="match status" value="1"/>
</dbReference>
<dbReference type="Proteomes" id="UP000253094">
    <property type="component" value="Unassembled WGS sequence"/>
</dbReference>
<dbReference type="OrthoDB" id="4500247at2"/>
<dbReference type="InterPro" id="IPR038109">
    <property type="entry name" value="DNA_bind_recomb_sf"/>
</dbReference>
<keyword evidence="4" id="KW-1185">Reference proteome</keyword>
<evidence type="ECO:0000259" key="2">
    <source>
        <dbReference type="PROSITE" id="PS51737"/>
    </source>
</evidence>
<reference evidence="3 4" key="1">
    <citation type="submission" date="2018-06" db="EMBL/GenBank/DDBJ databases">
        <title>Sphaerisporangium craniellae sp. nov., isolated from a marine sponge in the South China Sea.</title>
        <authorList>
            <person name="Li L."/>
        </authorList>
    </citation>
    <scope>NUCLEOTIDE SEQUENCE [LARGE SCALE GENOMIC DNA]</scope>
    <source>
        <strain evidence="3 4">CCTCC AA 208026</strain>
    </source>
</reference>
<dbReference type="InterPro" id="IPR011109">
    <property type="entry name" value="DNA_bind_recombinase_dom"/>
</dbReference>
<gene>
    <name evidence="3" type="ORF">DQ384_36990</name>
</gene>
<dbReference type="SUPFAM" id="SSF53041">
    <property type="entry name" value="Resolvase-like"/>
    <property type="match status" value="1"/>
</dbReference>
<dbReference type="SMART" id="SM00857">
    <property type="entry name" value="Resolvase"/>
    <property type="match status" value="1"/>
</dbReference>
<comment type="caution">
    <text evidence="3">The sequence shown here is derived from an EMBL/GenBank/DDBJ whole genome shotgun (WGS) entry which is preliminary data.</text>
</comment>
<dbReference type="EMBL" id="QOIL01000031">
    <property type="protein sequence ID" value="RCG20991.1"/>
    <property type="molecule type" value="Genomic_DNA"/>
</dbReference>